<feature type="compositionally biased region" description="Low complexity" evidence="1">
    <location>
        <begin position="295"/>
        <end position="312"/>
    </location>
</feature>
<feature type="compositionally biased region" description="Basic and acidic residues" evidence="1">
    <location>
        <begin position="77"/>
        <end position="95"/>
    </location>
</feature>
<feature type="compositionally biased region" description="Basic and acidic residues" evidence="1">
    <location>
        <begin position="267"/>
        <end position="294"/>
    </location>
</feature>
<sequence length="1212" mass="124413">MYGPPPRTAPGAAPAAASSTAAGAPNASAAAMNTQGTASGSPGAAHGAGYPAHPHAARSPGAMGANPSEAHFRARTAGRDEGDPALHRGSARRDASQQFASPSSPARPRTPPAQYRPSMPWDAPPQAPLSAPATAPRLPPSQSAASGGGPSHWDGNAGASGKPAWAPQHGRLPSWSSRGGHSSPPPLHHVPRSYGGHEAAQSERADHAAWDAATQAGAGPAGRMGSRRRSESPAASGAPHLRDAATVPQRGDPMSMSSILGPSSGGSERRAERERERDRESRAAESEGRRRYEDSGAAAAHSSAASGSSAAGTKDQMASQAHHLVSGKTPPVSQQAPPSEAAANLARRKWSGPLAEEAAQHAAAWRAQEMGRFGGGHARTHSGDSRIPSFGSPSFGGGAPLPGVPGPGAAGRFPAGRKTPGTGNSRAPSPALDRQHSASAASMSSQKRKRDEPYDTSAPRPDGPGHYSADDAAAMYGGASAAQRLDPRSGAAPPAHLGRSANSVLSASAAATHGAQSGGPYHGDRAAPQAGGARAHLFDRRAQEGEQYLDSSSASLGPAALQPPPAMGKPHAGQQSSAGSDISQGSRAGASSLPAPPAAALAGSKRSGASSRQKKAGSSVPAATGTLGHAGSSNSNAGNKRLKAEQEGGLAQQAHLPHAQAQGMQQATQAHMFSPSHAQQHAAHTASQAPPQQHQQPAQQHHQQQQQQQQYALAAQAQAHMQAQAQAQAAYVRAAAASAPGKSYDSAEFVSASASARTPILGPAPGLAPPSVAVRQPDAQDKSVPARDFDAGPRVDSEAVWEYLERCETTSRAPGGADAPALKHGALQDVLLEVGKEARAASGDASTGGDLGATPRPARHLGSWRYDASIDPLLPGEILTENIGATLEVRISGEWLGPGPAASELAGAASERLRLRGEDALDARGSEGPSPALAGKGRWSLGWRGLEHARMVAADRPRGARTKLPSAAATSPSSSLSEEEATAAVKAFWTQAALVRRKLWGTDVYTDDSDVVAMCAHAGWIEGPPVDDVPGWVPPGRALWTWKQMHEASERSSPSRPALPASASSQAERDTRATSAPASRAAPLHGAGRERTCDLSVTLRVAPRLIAYKGSQRAGVKSRSWGNTHDGVSLVVESVELKPPGYAADDHGLRGAKRRIEHLAQLSAARTYETQDAATGTELSGAALRRMPLAAARDQSVRRFWDALPQRIGTQS</sequence>
<dbReference type="Proteomes" id="UP000245946">
    <property type="component" value="Unassembled WGS sequence"/>
</dbReference>
<feature type="compositionally biased region" description="Low complexity" evidence="1">
    <location>
        <begin position="964"/>
        <end position="976"/>
    </location>
</feature>
<feature type="compositionally biased region" description="Low complexity" evidence="1">
    <location>
        <begin position="96"/>
        <end position="107"/>
    </location>
</feature>
<reference evidence="2 3" key="1">
    <citation type="journal article" date="2018" name="Mol. Biol. Evol.">
        <title>Broad Genomic Sampling Reveals a Smut Pathogenic Ancestry of the Fungal Clade Ustilaginomycotina.</title>
        <authorList>
            <person name="Kijpornyongpan T."/>
            <person name="Mondo S.J."/>
            <person name="Barry K."/>
            <person name="Sandor L."/>
            <person name="Lee J."/>
            <person name="Lipzen A."/>
            <person name="Pangilinan J."/>
            <person name="LaButti K."/>
            <person name="Hainaut M."/>
            <person name="Henrissat B."/>
            <person name="Grigoriev I.V."/>
            <person name="Spatafora J.W."/>
            <person name="Aime M.C."/>
        </authorList>
    </citation>
    <scope>NUCLEOTIDE SEQUENCE [LARGE SCALE GENOMIC DNA]</scope>
    <source>
        <strain evidence="2 3">MCA 4186</strain>
    </source>
</reference>
<feature type="compositionally biased region" description="Low complexity" evidence="1">
    <location>
        <begin position="1073"/>
        <end position="1083"/>
    </location>
</feature>
<feature type="compositionally biased region" description="Low complexity" evidence="1">
    <location>
        <begin position="9"/>
        <end position="31"/>
    </location>
</feature>
<dbReference type="Pfam" id="PF08642">
    <property type="entry name" value="Rxt3"/>
    <property type="match status" value="1"/>
</dbReference>
<dbReference type="AlphaFoldDB" id="A0A316YZH2"/>
<feature type="compositionally biased region" description="Polar residues" evidence="1">
    <location>
        <begin position="573"/>
        <end position="586"/>
    </location>
</feature>
<dbReference type="OrthoDB" id="3596986at2759"/>
<feature type="compositionally biased region" description="Low complexity" evidence="1">
    <location>
        <begin position="500"/>
        <end position="511"/>
    </location>
</feature>
<dbReference type="GeneID" id="37271128"/>
<dbReference type="EMBL" id="KZ819310">
    <property type="protein sequence ID" value="PWN94611.1"/>
    <property type="molecule type" value="Genomic_DNA"/>
</dbReference>
<feature type="compositionally biased region" description="Low complexity" evidence="1">
    <location>
        <begin position="38"/>
        <end position="54"/>
    </location>
</feature>
<feature type="region of interest" description="Disordered" evidence="1">
    <location>
        <begin position="954"/>
        <end position="977"/>
    </location>
</feature>
<evidence type="ECO:0000313" key="2">
    <source>
        <dbReference type="EMBL" id="PWN94611.1"/>
    </source>
</evidence>
<gene>
    <name evidence="2" type="ORF">FA09DRAFT_332740</name>
</gene>
<proteinExistence type="predicted"/>
<feature type="compositionally biased region" description="Basic and acidic residues" evidence="1">
    <location>
        <begin position="778"/>
        <end position="791"/>
    </location>
</feature>
<protein>
    <submittedName>
        <fullName evidence="2">Rxt3-domain-containing protein</fullName>
    </submittedName>
</protein>
<feature type="compositionally biased region" description="Low complexity" evidence="1">
    <location>
        <begin position="470"/>
        <end position="482"/>
    </location>
</feature>
<feature type="compositionally biased region" description="Low complexity" evidence="1">
    <location>
        <begin position="355"/>
        <end position="368"/>
    </location>
</feature>
<keyword evidence="3" id="KW-1185">Reference proteome</keyword>
<feature type="region of interest" description="Disordered" evidence="1">
    <location>
        <begin position="761"/>
        <end position="791"/>
    </location>
</feature>
<dbReference type="STRING" id="58919.A0A316YZH2"/>
<name>A0A316YZH2_9BASI</name>
<evidence type="ECO:0000313" key="3">
    <source>
        <dbReference type="Proteomes" id="UP000245946"/>
    </source>
</evidence>
<dbReference type="InterPro" id="IPR013951">
    <property type="entry name" value="Rxt3"/>
</dbReference>
<organism evidence="2 3">
    <name type="scientific">Tilletiopsis washingtonensis</name>
    <dbReference type="NCBI Taxonomy" id="58919"/>
    <lineage>
        <taxon>Eukaryota</taxon>
        <taxon>Fungi</taxon>
        <taxon>Dikarya</taxon>
        <taxon>Basidiomycota</taxon>
        <taxon>Ustilaginomycotina</taxon>
        <taxon>Exobasidiomycetes</taxon>
        <taxon>Entylomatales</taxon>
        <taxon>Entylomatales incertae sedis</taxon>
        <taxon>Tilletiopsis</taxon>
    </lineage>
</organism>
<dbReference type="RefSeq" id="XP_025594890.1">
    <property type="nucleotide sequence ID" value="XM_025743584.1"/>
</dbReference>
<evidence type="ECO:0000256" key="1">
    <source>
        <dbReference type="SAM" id="MobiDB-lite"/>
    </source>
</evidence>
<accession>A0A316YZH2</accession>
<feature type="compositionally biased region" description="Low complexity" evidence="1">
    <location>
        <begin position="588"/>
        <end position="604"/>
    </location>
</feature>
<feature type="region of interest" description="Disordered" evidence="1">
    <location>
        <begin position="1044"/>
        <end position="1089"/>
    </location>
</feature>
<feature type="compositionally biased region" description="Low complexity" evidence="1">
    <location>
        <begin position="650"/>
        <end position="711"/>
    </location>
</feature>
<feature type="compositionally biased region" description="Basic and acidic residues" evidence="1">
    <location>
        <begin position="200"/>
        <end position="209"/>
    </location>
</feature>
<feature type="compositionally biased region" description="Low complexity" evidence="1">
    <location>
        <begin position="1051"/>
        <end position="1066"/>
    </location>
</feature>
<feature type="region of interest" description="Disordered" evidence="1">
    <location>
        <begin position="1"/>
        <end position="711"/>
    </location>
</feature>